<gene>
    <name evidence="2" type="ORF">CSSPJE1EN1_LOCUS8652</name>
</gene>
<evidence type="ECO:0000313" key="3">
    <source>
        <dbReference type="Proteomes" id="UP001497444"/>
    </source>
</evidence>
<evidence type="ECO:0000256" key="1">
    <source>
        <dbReference type="ARBA" id="ARBA00022801"/>
    </source>
</evidence>
<reference evidence="2" key="1">
    <citation type="submission" date="2024-02" db="EMBL/GenBank/DDBJ databases">
        <authorList>
            <consortium name="ELIXIR-Norway"/>
            <consortium name="Elixir Norway"/>
        </authorList>
    </citation>
    <scope>NUCLEOTIDE SEQUENCE</scope>
</reference>
<protein>
    <submittedName>
        <fullName evidence="2">Uncharacterized protein</fullName>
    </submittedName>
</protein>
<accession>A0ABP0W9M3</accession>
<dbReference type="Proteomes" id="UP001497444">
    <property type="component" value="Chromosome 15"/>
</dbReference>
<proteinExistence type="predicted"/>
<keyword evidence="1" id="KW-0378">Hydrolase</keyword>
<dbReference type="SUPFAM" id="SSF56219">
    <property type="entry name" value="DNase I-like"/>
    <property type="match status" value="1"/>
</dbReference>
<dbReference type="PANTHER" id="PTHR45666:SF22">
    <property type="entry name" value="TYPE I INOSITOL POLYPHOSPHATE 5-PHOSPHATASE 4"/>
    <property type="match status" value="1"/>
</dbReference>
<evidence type="ECO:0000313" key="2">
    <source>
        <dbReference type="EMBL" id="CAK9263174.1"/>
    </source>
</evidence>
<name>A0ABP0W9M3_9BRYO</name>
<organism evidence="2 3">
    <name type="scientific">Sphagnum jensenii</name>
    <dbReference type="NCBI Taxonomy" id="128206"/>
    <lineage>
        <taxon>Eukaryota</taxon>
        <taxon>Viridiplantae</taxon>
        <taxon>Streptophyta</taxon>
        <taxon>Embryophyta</taxon>
        <taxon>Bryophyta</taxon>
        <taxon>Sphagnophytina</taxon>
        <taxon>Sphagnopsida</taxon>
        <taxon>Sphagnales</taxon>
        <taxon>Sphagnaceae</taxon>
        <taxon>Sphagnum</taxon>
    </lineage>
</organism>
<dbReference type="PANTHER" id="PTHR45666">
    <property type="entry name" value="TYPE IV INOSITOL POLYPHOSPHATE 5-PHOSPHATASE 9"/>
    <property type="match status" value="1"/>
</dbReference>
<keyword evidence="3" id="KW-1185">Reference proteome</keyword>
<dbReference type="InterPro" id="IPR036691">
    <property type="entry name" value="Endo/exonu/phosph_ase_sf"/>
</dbReference>
<dbReference type="Gene3D" id="3.60.10.10">
    <property type="entry name" value="Endonuclease/exonuclease/phosphatase"/>
    <property type="match status" value="1"/>
</dbReference>
<sequence>MEVACRAFFSAAAAVPAQLQALRDASPVRAVLKEHWKEEQEEAVSSVMGKFPTSCESSSISKTLRCDRILWYGKGLRQLEYKHIEFQLSDHRPVSSTFMAEVEIASHGKLKPTFCRNSKVEAEELRLTTLIPVL</sequence>
<dbReference type="EMBL" id="OZ020110">
    <property type="protein sequence ID" value="CAK9263174.1"/>
    <property type="molecule type" value="Genomic_DNA"/>
</dbReference>
<dbReference type="InterPro" id="IPR045849">
    <property type="entry name" value="IP5P_plant"/>
</dbReference>